<dbReference type="InterPro" id="IPR018060">
    <property type="entry name" value="HTH_AraC"/>
</dbReference>
<reference evidence="5 6" key="1">
    <citation type="submission" date="2014-12" db="EMBL/GenBank/DDBJ databases">
        <title>16Stimator: statistical estimation of ribosomal gene copy numbers from draft genome assemblies.</title>
        <authorList>
            <person name="Perisin M.A."/>
            <person name="Vetter M."/>
            <person name="Gilbert J.A."/>
            <person name="Bergelson J."/>
        </authorList>
    </citation>
    <scope>NUCLEOTIDE SEQUENCE [LARGE SCALE GENOMIC DNA]</scope>
    <source>
        <strain evidence="5 6">MEDvA23</strain>
    </source>
</reference>
<dbReference type="PANTHER" id="PTHR43436:SF1">
    <property type="entry name" value="TRANSCRIPTIONAL REGULATORY PROTEIN"/>
    <property type="match status" value="1"/>
</dbReference>
<dbReference type="InterPro" id="IPR018062">
    <property type="entry name" value="HTH_AraC-typ_CS"/>
</dbReference>
<evidence type="ECO:0000256" key="2">
    <source>
        <dbReference type="ARBA" id="ARBA00023125"/>
    </source>
</evidence>
<dbReference type="GO" id="GO:0043565">
    <property type="term" value="F:sequence-specific DNA binding"/>
    <property type="evidence" value="ECO:0007669"/>
    <property type="project" value="InterPro"/>
</dbReference>
<dbReference type="PANTHER" id="PTHR43436">
    <property type="entry name" value="ARAC-FAMILY TRANSCRIPTIONAL REGULATOR"/>
    <property type="match status" value="1"/>
</dbReference>
<organism evidence="5 6">
    <name type="scientific">Variovorax paradoxus</name>
    <dbReference type="NCBI Taxonomy" id="34073"/>
    <lineage>
        <taxon>Bacteria</taxon>
        <taxon>Pseudomonadati</taxon>
        <taxon>Pseudomonadota</taxon>
        <taxon>Betaproteobacteria</taxon>
        <taxon>Burkholderiales</taxon>
        <taxon>Comamonadaceae</taxon>
        <taxon>Variovorax</taxon>
    </lineage>
</organism>
<evidence type="ECO:0000259" key="4">
    <source>
        <dbReference type="PROSITE" id="PS01124"/>
    </source>
</evidence>
<gene>
    <name evidence="5" type="ORF">RT97_24260</name>
</gene>
<evidence type="ECO:0000256" key="1">
    <source>
        <dbReference type="ARBA" id="ARBA00023015"/>
    </source>
</evidence>
<dbReference type="Pfam" id="PF12833">
    <property type="entry name" value="HTH_18"/>
    <property type="match status" value="1"/>
</dbReference>
<dbReference type="SUPFAM" id="SSF46689">
    <property type="entry name" value="Homeodomain-like"/>
    <property type="match status" value="2"/>
</dbReference>
<dbReference type="OrthoDB" id="5295226at2"/>
<proteinExistence type="predicted"/>
<evidence type="ECO:0000313" key="6">
    <source>
        <dbReference type="Proteomes" id="UP000032067"/>
    </source>
</evidence>
<dbReference type="AlphaFoldDB" id="A0A0D0M728"/>
<keyword evidence="2" id="KW-0238">DNA-binding</keyword>
<keyword evidence="1" id="KW-0805">Transcription regulation</keyword>
<dbReference type="PROSITE" id="PS00041">
    <property type="entry name" value="HTH_ARAC_FAMILY_1"/>
    <property type="match status" value="1"/>
</dbReference>
<dbReference type="EMBL" id="JXQQ01000069">
    <property type="protein sequence ID" value="KIQ25345.1"/>
    <property type="molecule type" value="Genomic_DNA"/>
</dbReference>
<keyword evidence="3" id="KW-0804">Transcription</keyword>
<accession>A0A0D0M728</accession>
<protein>
    <submittedName>
        <fullName evidence="5">AraC family transcriptional regulator</fullName>
    </submittedName>
</protein>
<dbReference type="Proteomes" id="UP000032067">
    <property type="component" value="Unassembled WGS sequence"/>
</dbReference>
<feature type="domain" description="HTH araC/xylS-type" evidence="4">
    <location>
        <begin position="164"/>
        <end position="261"/>
    </location>
</feature>
<dbReference type="Gene3D" id="1.10.10.60">
    <property type="entry name" value="Homeodomain-like"/>
    <property type="match status" value="2"/>
</dbReference>
<name>A0A0D0M728_VARPD</name>
<evidence type="ECO:0000313" key="5">
    <source>
        <dbReference type="EMBL" id="KIQ25345.1"/>
    </source>
</evidence>
<dbReference type="GO" id="GO:0003700">
    <property type="term" value="F:DNA-binding transcription factor activity"/>
    <property type="evidence" value="ECO:0007669"/>
    <property type="project" value="InterPro"/>
</dbReference>
<comment type="caution">
    <text evidence="5">The sequence shown here is derived from an EMBL/GenBank/DDBJ whole genome shotgun (WGS) entry which is preliminary data.</text>
</comment>
<sequence length="276" mass="30217">MQRASNAPPENGGARQGERLMWLTPQRVFYAGLLGAAAERTMGGHGVYVSPTGVPPIRIRIGGGAWQTGELIVVPPQVPHHVESQHPLIFNLLVESESVDEARMPAFMQHCGPVDAPAFVKRVRDVHAHLLGASGRGTDFEGFDFDALFFGEALAPRAIDARIRRVIDALVADPSAPTSAEDCAASVHLSFSRFLHLFKQETGMAFRAFRAWKRARSLLRYVRQTTTLTDIALDTGYPDSTHFSHSIRQVYGLKPSDILAGSRRLALHDAAGGFRQ</sequence>
<dbReference type="PROSITE" id="PS01124">
    <property type="entry name" value="HTH_ARAC_FAMILY_2"/>
    <property type="match status" value="1"/>
</dbReference>
<dbReference type="RefSeq" id="WP_042581398.1">
    <property type="nucleotide sequence ID" value="NZ_JXQQ01000069.1"/>
</dbReference>
<evidence type="ECO:0000256" key="3">
    <source>
        <dbReference type="ARBA" id="ARBA00023163"/>
    </source>
</evidence>
<dbReference type="SMART" id="SM00342">
    <property type="entry name" value="HTH_ARAC"/>
    <property type="match status" value="1"/>
</dbReference>
<dbReference type="InterPro" id="IPR009057">
    <property type="entry name" value="Homeodomain-like_sf"/>
</dbReference>